<gene>
    <name evidence="10" type="ORF">PAI11_12100</name>
</gene>
<organism evidence="10 11">
    <name type="scientific">Patulibacter medicamentivorans</name>
    <dbReference type="NCBI Taxonomy" id="1097667"/>
    <lineage>
        <taxon>Bacteria</taxon>
        <taxon>Bacillati</taxon>
        <taxon>Actinomycetota</taxon>
        <taxon>Thermoleophilia</taxon>
        <taxon>Solirubrobacterales</taxon>
        <taxon>Patulibacteraceae</taxon>
        <taxon>Patulibacter</taxon>
    </lineage>
</organism>
<dbReference type="RefSeq" id="WP_007572050.1">
    <property type="nucleotide sequence ID" value="NZ_AGUD01000057.1"/>
</dbReference>
<evidence type="ECO:0000256" key="8">
    <source>
        <dbReference type="SAM" id="MobiDB-lite"/>
    </source>
</evidence>
<dbReference type="PANTHER" id="PTHR43821:SF1">
    <property type="entry name" value="NAD(P)H NITROREDUCTASE YDJA-RELATED"/>
    <property type="match status" value="1"/>
</dbReference>
<proteinExistence type="inferred from homology"/>
<dbReference type="SUPFAM" id="SSF55469">
    <property type="entry name" value="FMN-dependent nitroreductase-like"/>
    <property type="match status" value="1"/>
</dbReference>
<dbReference type="EMBL" id="AGUD01000057">
    <property type="protein sequence ID" value="EHN11909.1"/>
    <property type="molecule type" value="Genomic_DNA"/>
</dbReference>
<evidence type="ECO:0000256" key="6">
    <source>
        <dbReference type="ARBA" id="ARBA00023002"/>
    </source>
</evidence>
<name>H0E343_9ACTN</name>
<evidence type="ECO:0000256" key="3">
    <source>
        <dbReference type="ARBA" id="ARBA00022630"/>
    </source>
</evidence>
<evidence type="ECO:0000256" key="4">
    <source>
        <dbReference type="ARBA" id="ARBA00022643"/>
    </source>
</evidence>
<dbReference type="GO" id="GO:0016491">
    <property type="term" value="F:oxidoreductase activity"/>
    <property type="evidence" value="ECO:0007669"/>
    <property type="project" value="UniProtKB-KW"/>
</dbReference>
<dbReference type="AlphaFoldDB" id="H0E343"/>
<dbReference type="Gene3D" id="3.40.109.10">
    <property type="entry name" value="NADH Oxidase"/>
    <property type="match status" value="1"/>
</dbReference>
<dbReference type="CDD" id="cd02135">
    <property type="entry name" value="YdjA-like"/>
    <property type="match status" value="1"/>
</dbReference>
<comment type="similarity">
    <text evidence="2">Belongs to the nitroreductase family.</text>
</comment>
<feature type="region of interest" description="Disordered" evidence="8">
    <location>
        <begin position="1"/>
        <end position="40"/>
    </location>
</feature>
<keyword evidence="6" id="KW-0560">Oxidoreductase</keyword>
<evidence type="ECO:0000256" key="2">
    <source>
        <dbReference type="ARBA" id="ARBA00007118"/>
    </source>
</evidence>
<evidence type="ECO:0000313" key="10">
    <source>
        <dbReference type="EMBL" id="EHN11909.1"/>
    </source>
</evidence>
<reference evidence="10 11" key="1">
    <citation type="journal article" date="2013" name="Biodegradation">
        <title>Quantitative proteomic analysis of ibuprofen-degrading Patulibacter sp. strain I11.</title>
        <authorList>
            <person name="Almeida B."/>
            <person name="Kjeldal H."/>
            <person name="Lolas I."/>
            <person name="Knudsen A.D."/>
            <person name="Carvalho G."/>
            <person name="Nielsen K.L."/>
            <person name="Barreto Crespo M.T."/>
            <person name="Stensballe A."/>
            <person name="Nielsen J.L."/>
        </authorList>
    </citation>
    <scope>NUCLEOTIDE SEQUENCE [LARGE SCALE GENOMIC DNA]</scope>
    <source>
        <strain evidence="10 11">I11</strain>
    </source>
</reference>
<feature type="domain" description="Nitroreductase" evidence="9">
    <location>
        <begin position="27"/>
        <end position="81"/>
    </location>
</feature>
<feature type="compositionally biased region" description="Low complexity" evidence="8">
    <location>
        <begin position="8"/>
        <end position="23"/>
    </location>
</feature>
<dbReference type="Proteomes" id="UP000005143">
    <property type="component" value="Unassembled WGS sequence"/>
</dbReference>
<keyword evidence="7" id="KW-0520">NAD</keyword>
<keyword evidence="4" id="KW-0288">FMN</keyword>
<sequence>MTGSPQRGAAPAASGEGAPSLSLEQAIRTRRTHKVYGPEPVDPETVRELVELARWAPNHHLTEPWRFRVLGPRALQALKDASPADAAGKLDRAPTLIVASVVEDPDPRVALEDRDATAAAVYGLLLAAHARGLAAYWRTPAVLLEPAGRAAAGVPEGEQVLGLIHLGPLRQEVRTPDRRAVAEILEFLA</sequence>
<accession>H0E343</accession>
<dbReference type="InterPro" id="IPR000415">
    <property type="entry name" value="Nitroreductase-like"/>
</dbReference>
<comment type="cofactor">
    <cofactor evidence="1">
        <name>FMN</name>
        <dbReference type="ChEBI" id="CHEBI:58210"/>
    </cofactor>
</comment>
<protein>
    <submittedName>
        <fullName evidence="10">Nitroreductase family protein</fullName>
    </submittedName>
</protein>
<evidence type="ECO:0000256" key="7">
    <source>
        <dbReference type="ARBA" id="ARBA00023027"/>
    </source>
</evidence>
<dbReference type="InterPro" id="IPR029479">
    <property type="entry name" value="Nitroreductase"/>
</dbReference>
<dbReference type="PANTHER" id="PTHR43821">
    <property type="entry name" value="NAD(P)H NITROREDUCTASE YDJA-RELATED"/>
    <property type="match status" value="1"/>
</dbReference>
<dbReference type="InterPro" id="IPR026021">
    <property type="entry name" value="YdjA-like"/>
</dbReference>
<comment type="caution">
    <text evidence="10">The sequence shown here is derived from an EMBL/GenBank/DDBJ whole genome shotgun (WGS) entry which is preliminary data.</text>
</comment>
<keyword evidence="11" id="KW-1185">Reference proteome</keyword>
<dbReference type="PATRIC" id="fig|1097667.3.peg.1207"/>
<evidence type="ECO:0000256" key="1">
    <source>
        <dbReference type="ARBA" id="ARBA00001917"/>
    </source>
</evidence>
<evidence type="ECO:0000313" key="11">
    <source>
        <dbReference type="Proteomes" id="UP000005143"/>
    </source>
</evidence>
<evidence type="ECO:0000259" key="9">
    <source>
        <dbReference type="Pfam" id="PF00881"/>
    </source>
</evidence>
<dbReference type="Pfam" id="PF00881">
    <property type="entry name" value="Nitroreductase"/>
    <property type="match status" value="1"/>
</dbReference>
<keyword evidence="5" id="KW-0521">NADP</keyword>
<keyword evidence="3" id="KW-0285">Flavoprotein</keyword>
<dbReference type="InterPro" id="IPR052530">
    <property type="entry name" value="NAD(P)H_nitroreductase"/>
</dbReference>
<evidence type="ECO:0000256" key="5">
    <source>
        <dbReference type="ARBA" id="ARBA00022857"/>
    </source>
</evidence>